<reference evidence="3" key="1">
    <citation type="journal article" date="2024" name="Int. J. Syst. Evol. Microbiol.">
        <title>Methylomarinovum tepidoasis sp. nov., a moderately thermophilic methanotroph of the family Methylothermaceae isolated from a deep-sea hydrothermal field.</title>
        <authorList>
            <person name="Hirayama H."/>
            <person name="Takaki Y."/>
            <person name="Abe M."/>
            <person name="Miyazaki M."/>
            <person name="Uematsu K."/>
            <person name="Matsui Y."/>
            <person name="Takai K."/>
        </authorList>
    </citation>
    <scope>NUCLEOTIDE SEQUENCE [LARGE SCALE GENOMIC DNA]</scope>
    <source>
        <strain evidence="3">IN45</strain>
    </source>
</reference>
<evidence type="ECO:0000313" key="2">
    <source>
        <dbReference type="EMBL" id="BCX87750.1"/>
    </source>
</evidence>
<dbReference type="KEGG" id="meiy:MIN45_P0117"/>
<evidence type="ECO:0000313" key="3">
    <source>
        <dbReference type="Proteomes" id="UP001321450"/>
    </source>
</evidence>
<keyword evidence="1" id="KW-0732">Signal</keyword>
<protein>
    <submittedName>
        <fullName evidence="2">Polysaccharide biosynthesis protein VpsM</fullName>
    </submittedName>
</protein>
<organism evidence="2 3">
    <name type="scientific">Methylomarinovum tepidoasis</name>
    <dbReference type="NCBI Taxonomy" id="2840183"/>
    <lineage>
        <taxon>Bacteria</taxon>
        <taxon>Pseudomonadati</taxon>
        <taxon>Pseudomonadota</taxon>
        <taxon>Gammaproteobacteria</taxon>
        <taxon>Methylococcales</taxon>
        <taxon>Methylothermaceae</taxon>
        <taxon>Methylomarinovum</taxon>
    </lineage>
</organism>
<evidence type="ECO:0000256" key="1">
    <source>
        <dbReference type="SAM" id="SignalP"/>
    </source>
</evidence>
<sequence length="399" mass="47097">MFSNFHRRTCLFFLLFPVAFNGLAIDTQQLNPGFYPALQIGYAWLDNVLRSEKREKADTMFQARPMLHWKAGTVVYDLNVRYEGDYGVYRVLDEQDYMDHAMSIGFGFHPTEKMGLELSDRYKIGHDQPGVSGTQVFAPPKPNRWHDNHFRAQFTYGRRIATAQLQLAYEEISRRFQNNQREFSDRNRHIGTATWLYHVLPKTWLVTEFQYQINDFQMNKTFDQDFDQWHVFQGASWEISAVTQGEILLGYIRNTPKDQRFFKPFSGFGARVSINWQPRPYSRVTLRAKRMPQLSSTASTLFLANRIGLTLQHEPTERIRIRTSAGYEKDDYTFNKFGPKRRDRFLNFGFEIDYAMLHWLNLGLRYRHDTRDSSLRLSDYAANIISFHVQILPEYARNP</sequence>
<feature type="chain" id="PRO_5043975635" evidence="1">
    <location>
        <begin position="25"/>
        <end position="399"/>
    </location>
</feature>
<accession>A0AAU9C5W0</accession>
<name>A0AAU9C5W0_9GAMM</name>
<dbReference type="Pfam" id="PF10082">
    <property type="entry name" value="BBP2_2"/>
    <property type="match status" value="1"/>
</dbReference>
<feature type="signal peptide" evidence="1">
    <location>
        <begin position="1"/>
        <end position="24"/>
    </location>
</feature>
<proteinExistence type="predicted"/>
<keyword evidence="3" id="KW-1185">Reference proteome</keyword>
<gene>
    <name evidence="2" type="ORF">MIN45_P0117</name>
</gene>
<dbReference type="Proteomes" id="UP001321450">
    <property type="component" value="Chromosome"/>
</dbReference>
<dbReference type="AlphaFoldDB" id="A0AAU9C5W0"/>
<dbReference type="EMBL" id="AP024718">
    <property type="protein sequence ID" value="BCX87750.1"/>
    <property type="molecule type" value="Genomic_DNA"/>
</dbReference>
<dbReference type="InterPro" id="IPR018759">
    <property type="entry name" value="BBP2_2"/>
</dbReference>